<protein>
    <submittedName>
        <fullName evidence="1">Uncharacterized protein</fullName>
    </submittedName>
</protein>
<proteinExistence type="predicted"/>
<dbReference type="EMBL" id="JAIWYP010000007">
    <property type="protein sequence ID" value="KAH3792821.1"/>
    <property type="molecule type" value="Genomic_DNA"/>
</dbReference>
<name>A0A9D4FA35_DREPO</name>
<reference evidence="1" key="1">
    <citation type="journal article" date="2019" name="bioRxiv">
        <title>The Genome of the Zebra Mussel, Dreissena polymorpha: A Resource for Invasive Species Research.</title>
        <authorList>
            <person name="McCartney M.A."/>
            <person name="Auch B."/>
            <person name="Kono T."/>
            <person name="Mallez S."/>
            <person name="Zhang Y."/>
            <person name="Obille A."/>
            <person name="Becker A."/>
            <person name="Abrahante J.E."/>
            <person name="Garbe J."/>
            <person name="Badalamenti J.P."/>
            <person name="Herman A."/>
            <person name="Mangelson H."/>
            <person name="Liachko I."/>
            <person name="Sullivan S."/>
            <person name="Sone E.D."/>
            <person name="Koren S."/>
            <person name="Silverstein K.A.T."/>
            <person name="Beckman K.B."/>
            <person name="Gohl D.M."/>
        </authorList>
    </citation>
    <scope>NUCLEOTIDE SEQUENCE</scope>
    <source>
        <strain evidence="1">Duluth1</strain>
        <tissue evidence="1">Whole animal</tissue>
    </source>
</reference>
<comment type="caution">
    <text evidence="1">The sequence shown here is derived from an EMBL/GenBank/DDBJ whole genome shotgun (WGS) entry which is preliminary data.</text>
</comment>
<accession>A0A9D4FA35</accession>
<dbReference type="Proteomes" id="UP000828390">
    <property type="component" value="Unassembled WGS sequence"/>
</dbReference>
<keyword evidence="2" id="KW-1185">Reference proteome</keyword>
<gene>
    <name evidence="1" type="ORF">DPMN_146320</name>
</gene>
<evidence type="ECO:0000313" key="2">
    <source>
        <dbReference type="Proteomes" id="UP000828390"/>
    </source>
</evidence>
<reference evidence="1" key="2">
    <citation type="submission" date="2020-11" db="EMBL/GenBank/DDBJ databases">
        <authorList>
            <person name="McCartney M.A."/>
            <person name="Auch B."/>
            <person name="Kono T."/>
            <person name="Mallez S."/>
            <person name="Becker A."/>
            <person name="Gohl D.M."/>
            <person name="Silverstein K.A.T."/>
            <person name="Koren S."/>
            <person name="Bechman K.B."/>
            <person name="Herman A."/>
            <person name="Abrahante J.E."/>
            <person name="Garbe J."/>
        </authorList>
    </citation>
    <scope>NUCLEOTIDE SEQUENCE</scope>
    <source>
        <strain evidence="1">Duluth1</strain>
        <tissue evidence="1">Whole animal</tissue>
    </source>
</reference>
<dbReference type="AlphaFoldDB" id="A0A9D4FA35"/>
<organism evidence="1 2">
    <name type="scientific">Dreissena polymorpha</name>
    <name type="common">Zebra mussel</name>
    <name type="synonym">Mytilus polymorpha</name>
    <dbReference type="NCBI Taxonomy" id="45954"/>
    <lineage>
        <taxon>Eukaryota</taxon>
        <taxon>Metazoa</taxon>
        <taxon>Spiralia</taxon>
        <taxon>Lophotrochozoa</taxon>
        <taxon>Mollusca</taxon>
        <taxon>Bivalvia</taxon>
        <taxon>Autobranchia</taxon>
        <taxon>Heteroconchia</taxon>
        <taxon>Euheterodonta</taxon>
        <taxon>Imparidentia</taxon>
        <taxon>Neoheterodontei</taxon>
        <taxon>Myida</taxon>
        <taxon>Dreissenoidea</taxon>
        <taxon>Dreissenidae</taxon>
        <taxon>Dreissena</taxon>
    </lineage>
</organism>
<sequence>MALQILAEATASVCLRVATTLLMHLLLLTFAARVQFPIPEACEELVTIPDRRDFLWVLRSPVLPTNNSRPNKKFKNHAVTTK</sequence>
<evidence type="ECO:0000313" key="1">
    <source>
        <dbReference type="EMBL" id="KAH3792821.1"/>
    </source>
</evidence>